<dbReference type="EMBL" id="KN822024">
    <property type="protein sequence ID" value="KIM65101.1"/>
    <property type="molecule type" value="Genomic_DNA"/>
</dbReference>
<reference evidence="2" key="2">
    <citation type="submission" date="2015-01" db="EMBL/GenBank/DDBJ databases">
        <title>Evolutionary Origins and Diversification of the Mycorrhizal Mutualists.</title>
        <authorList>
            <consortium name="DOE Joint Genome Institute"/>
            <consortium name="Mycorrhizal Genomics Consortium"/>
            <person name="Kohler A."/>
            <person name="Kuo A."/>
            <person name="Nagy L.G."/>
            <person name="Floudas D."/>
            <person name="Copeland A."/>
            <person name="Barry K.W."/>
            <person name="Cichocki N."/>
            <person name="Veneault-Fourrey C."/>
            <person name="LaButti K."/>
            <person name="Lindquist E.A."/>
            <person name="Lipzen A."/>
            <person name="Lundell T."/>
            <person name="Morin E."/>
            <person name="Murat C."/>
            <person name="Riley R."/>
            <person name="Ohm R."/>
            <person name="Sun H."/>
            <person name="Tunlid A."/>
            <person name="Henrissat B."/>
            <person name="Grigoriev I.V."/>
            <person name="Hibbett D.S."/>
            <person name="Martin F."/>
        </authorList>
    </citation>
    <scope>NUCLEOTIDE SEQUENCE [LARGE SCALE GENOMIC DNA]</scope>
    <source>
        <strain evidence="2">Foug A</strain>
    </source>
</reference>
<sequence>MHMNIVPNIRLERNSRSVLANPFRHGGTFRFYGLLHGVPDSNLGYDALMGRNE</sequence>
<proteinExistence type="predicted"/>
<protein>
    <submittedName>
        <fullName evidence="1">Uncharacterized protein</fullName>
    </submittedName>
</protein>
<dbReference type="AlphaFoldDB" id="A0A0C3EAY5"/>
<keyword evidence="2" id="KW-1185">Reference proteome</keyword>
<gene>
    <name evidence="1" type="ORF">SCLCIDRAFT_1212590</name>
</gene>
<reference evidence="1 2" key="1">
    <citation type="submission" date="2014-04" db="EMBL/GenBank/DDBJ databases">
        <authorList>
            <consortium name="DOE Joint Genome Institute"/>
            <person name="Kuo A."/>
            <person name="Kohler A."/>
            <person name="Nagy L.G."/>
            <person name="Floudas D."/>
            <person name="Copeland A."/>
            <person name="Barry K.W."/>
            <person name="Cichocki N."/>
            <person name="Veneault-Fourrey C."/>
            <person name="LaButti K."/>
            <person name="Lindquist E.A."/>
            <person name="Lipzen A."/>
            <person name="Lundell T."/>
            <person name="Morin E."/>
            <person name="Murat C."/>
            <person name="Sun H."/>
            <person name="Tunlid A."/>
            <person name="Henrissat B."/>
            <person name="Grigoriev I.V."/>
            <person name="Hibbett D.S."/>
            <person name="Martin F."/>
            <person name="Nordberg H.P."/>
            <person name="Cantor M.N."/>
            <person name="Hua S.X."/>
        </authorList>
    </citation>
    <scope>NUCLEOTIDE SEQUENCE [LARGE SCALE GENOMIC DNA]</scope>
    <source>
        <strain evidence="1 2">Foug A</strain>
    </source>
</reference>
<accession>A0A0C3EAY5</accession>
<name>A0A0C3EAY5_9AGAM</name>
<evidence type="ECO:0000313" key="1">
    <source>
        <dbReference type="EMBL" id="KIM65101.1"/>
    </source>
</evidence>
<organism evidence="1 2">
    <name type="scientific">Scleroderma citrinum Foug A</name>
    <dbReference type="NCBI Taxonomy" id="1036808"/>
    <lineage>
        <taxon>Eukaryota</taxon>
        <taxon>Fungi</taxon>
        <taxon>Dikarya</taxon>
        <taxon>Basidiomycota</taxon>
        <taxon>Agaricomycotina</taxon>
        <taxon>Agaricomycetes</taxon>
        <taxon>Agaricomycetidae</taxon>
        <taxon>Boletales</taxon>
        <taxon>Sclerodermatineae</taxon>
        <taxon>Sclerodermataceae</taxon>
        <taxon>Scleroderma</taxon>
    </lineage>
</organism>
<dbReference type="Proteomes" id="UP000053989">
    <property type="component" value="Unassembled WGS sequence"/>
</dbReference>
<dbReference type="InParanoid" id="A0A0C3EAY5"/>
<dbReference type="HOGENOM" id="CLU_3070031_0_0_1"/>
<evidence type="ECO:0000313" key="2">
    <source>
        <dbReference type="Proteomes" id="UP000053989"/>
    </source>
</evidence>